<comment type="caution">
    <text evidence="11">Lacks conserved residue(s) required for the propagation of feature annotation.</text>
</comment>
<dbReference type="NCBIfam" id="TIGR02151">
    <property type="entry name" value="IPP_isom_2"/>
    <property type="match status" value="1"/>
</dbReference>
<feature type="binding site" evidence="11">
    <location>
        <begin position="87"/>
        <end position="89"/>
    </location>
    <ligand>
        <name>FMN</name>
        <dbReference type="ChEBI" id="CHEBI:58210"/>
    </ligand>
</feature>
<feature type="binding site" evidence="11">
    <location>
        <position position="117"/>
    </location>
    <ligand>
        <name>FMN</name>
        <dbReference type="ChEBI" id="CHEBI:58210"/>
    </ligand>
</feature>
<keyword evidence="4 11" id="KW-0288">FMN</keyword>
<comment type="subunit">
    <text evidence="10 11">Homooctamer. Dimer of tetramers.</text>
</comment>
<feature type="binding site" evidence="11">
    <location>
        <begin position="30"/>
        <end position="31"/>
    </location>
    <ligand>
        <name>substrate</name>
    </ligand>
</feature>
<evidence type="ECO:0000256" key="11">
    <source>
        <dbReference type="HAMAP-Rule" id="MF_00354"/>
    </source>
</evidence>
<dbReference type="SUPFAM" id="SSF51395">
    <property type="entry name" value="FMN-linked oxidoreductases"/>
    <property type="match status" value="1"/>
</dbReference>
<feature type="binding site" evidence="11">
    <location>
        <position position="238"/>
    </location>
    <ligand>
        <name>FMN</name>
        <dbReference type="ChEBI" id="CHEBI:58210"/>
    </ligand>
</feature>
<comment type="subcellular location">
    <subcellularLocation>
        <location evidence="11">Cytoplasm</location>
    </subcellularLocation>
</comment>
<comment type="function">
    <text evidence="11">Involved in the biosynthesis of isoprenoids. Catalyzes the 1,3-allylic rearrangement of the homoallylic substrate isopentenyl (IPP) to its allylic isomer, dimethylallyl diphosphate (DMAPP).</text>
</comment>
<dbReference type="EMBL" id="CP014228">
    <property type="protein sequence ID" value="AMD87668.1"/>
    <property type="molecule type" value="Genomic_DNA"/>
</dbReference>
<dbReference type="GO" id="GO:0008299">
    <property type="term" value="P:isoprenoid biosynthetic process"/>
    <property type="evidence" value="ECO:0007669"/>
    <property type="project" value="UniProtKB-UniRule"/>
</dbReference>
<evidence type="ECO:0000256" key="1">
    <source>
        <dbReference type="ARBA" id="ARBA00001917"/>
    </source>
</evidence>
<dbReference type="EC" id="5.3.3.2" evidence="11"/>
<reference evidence="15" key="1">
    <citation type="submission" date="2016-02" db="EMBL/GenBank/DDBJ databases">
        <authorList>
            <person name="Holder M.E."/>
            <person name="Ajami N.J."/>
            <person name="Petrosino J.F."/>
        </authorList>
    </citation>
    <scope>NUCLEOTIDE SEQUENCE [LARGE SCALE GENOMIC DNA]</scope>
    <source>
        <strain evidence="15">CCUG 36733</strain>
    </source>
</reference>
<comment type="catalytic activity">
    <reaction evidence="11">
        <text>isopentenyl diphosphate = dimethylallyl diphosphate</text>
        <dbReference type="Rhea" id="RHEA:23284"/>
        <dbReference type="ChEBI" id="CHEBI:57623"/>
        <dbReference type="ChEBI" id="CHEBI:128769"/>
        <dbReference type="EC" id="5.3.3.2"/>
    </reaction>
</comment>
<feature type="binding site" evidence="11">
    <location>
        <begin position="117"/>
        <end position="119"/>
    </location>
    <ligand>
        <name>substrate</name>
    </ligand>
</feature>
<dbReference type="KEGG" id="ard:AXF14_08820"/>
<dbReference type="GO" id="GO:0004452">
    <property type="term" value="F:isopentenyl-diphosphate delta-isomerase activity"/>
    <property type="evidence" value="ECO:0007669"/>
    <property type="project" value="UniProtKB-UniRule"/>
</dbReference>
<dbReference type="InterPro" id="IPR011179">
    <property type="entry name" value="IPdP_isomerase"/>
</dbReference>
<dbReference type="Gene3D" id="3.20.20.70">
    <property type="entry name" value="Aldolase class I"/>
    <property type="match status" value="1"/>
</dbReference>
<comment type="cofactor">
    <cofactor evidence="11">
        <name>NADPH</name>
        <dbReference type="ChEBI" id="CHEBI:57783"/>
    </cofactor>
</comment>
<evidence type="ECO:0000256" key="3">
    <source>
        <dbReference type="ARBA" id="ARBA00022630"/>
    </source>
</evidence>
<evidence type="ECO:0000256" key="10">
    <source>
        <dbReference type="ARBA" id="ARBA00025810"/>
    </source>
</evidence>
<dbReference type="GO" id="GO:0070402">
    <property type="term" value="F:NADPH binding"/>
    <property type="evidence" value="ECO:0007669"/>
    <property type="project" value="UniProtKB-UniRule"/>
</dbReference>
<evidence type="ECO:0000256" key="2">
    <source>
        <dbReference type="ARBA" id="ARBA00022490"/>
    </source>
</evidence>
<evidence type="ECO:0000313" key="14">
    <source>
        <dbReference type="EMBL" id="AMD87668.1"/>
    </source>
</evidence>
<dbReference type="GO" id="GO:0000287">
    <property type="term" value="F:magnesium ion binding"/>
    <property type="evidence" value="ECO:0007669"/>
    <property type="project" value="UniProtKB-UniRule"/>
</dbReference>
<proteinExistence type="inferred from homology"/>
<dbReference type="PANTHER" id="PTHR43665:SF1">
    <property type="entry name" value="ISOPENTENYL-DIPHOSPHATE DELTA-ISOMERASE"/>
    <property type="match status" value="1"/>
</dbReference>
<dbReference type="AlphaFoldDB" id="A0A0X8JF35"/>
<feature type="domain" description="FMN-dependent dehydrogenase" evidence="13">
    <location>
        <begin position="187"/>
        <end position="351"/>
    </location>
</feature>
<dbReference type="InterPro" id="IPR013785">
    <property type="entry name" value="Aldolase_TIM"/>
</dbReference>
<dbReference type="GO" id="GO:0005737">
    <property type="term" value="C:cytoplasm"/>
    <property type="evidence" value="ECO:0007669"/>
    <property type="project" value="UniProtKB-SubCell"/>
</dbReference>
<keyword evidence="3 11" id="KW-0285">Flavoprotein</keyword>
<evidence type="ECO:0000256" key="7">
    <source>
        <dbReference type="ARBA" id="ARBA00022857"/>
    </source>
</evidence>
<evidence type="ECO:0000256" key="12">
    <source>
        <dbReference type="SAM" id="MobiDB-lite"/>
    </source>
</evidence>
<organism evidence="14 15">
    <name type="scientific">Actinomyces radicidentis</name>
    <dbReference type="NCBI Taxonomy" id="111015"/>
    <lineage>
        <taxon>Bacteria</taxon>
        <taxon>Bacillati</taxon>
        <taxon>Actinomycetota</taxon>
        <taxon>Actinomycetes</taxon>
        <taxon>Actinomycetales</taxon>
        <taxon>Actinomycetaceae</taxon>
        <taxon>Actinomyces</taxon>
    </lineage>
</organism>
<dbReference type="InterPro" id="IPR000262">
    <property type="entry name" value="FMN-dep_DH"/>
</dbReference>
<protein>
    <recommendedName>
        <fullName evidence="11">Isopentenyl-diphosphate delta-isomerase</fullName>
        <shortName evidence="11">IPP isomerase</shortName>
        <ecNumber evidence="11">5.3.3.2</ecNumber>
    </recommendedName>
    <alternativeName>
        <fullName evidence="11">Isopentenyl diphosphate:dimethylallyl diphosphate isomerase</fullName>
    </alternativeName>
    <alternativeName>
        <fullName evidence="11">Isopentenyl pyrophosphate isomerase</fullName>
    </alternativeName>
    <alternativeName>
        <fullName evidence="11">Type 2 isopentenyl diphosphate isomerase</fullName>
        <shortName evidence="11">IDI-2</shortName>
    </alternativeName>
</protein>
<dbReference type="GO" id="GO:0016491">
    <property type="term" value="F:oxidoreductase activity"/>
    <property type="evidence" value="ECO:0007669"/>
    <property type="project" value="InterPro"/>
</dbReference>
<comment type="cofactor">
    <cofactor evidence="1 11">
        <name>FMN</name>
        <dbReference type="ChEBI" id="CHEBI:58210"/>
    </cofactor>
</comment>
<keyword evidence="9 11" id="KW-0413">Isomerase</keyword>
<dbReference type="Proteomes" id="UP000065220">
    <property type="component" value="Chromosome"/>
</dbReference>
<accession>A0A0X8JF35</accession>
<keyword evidence="7 11" id="KW-0521">NADP</keyword>
<dbReference type="STRING" id="111015.AXF14_08820"/>
<keyword evidence="8 11" id="KW-0414">Isoprene biosynthesis</keyword>
<evidence type="ECO:0000256" key="8">
    <source>
        <dbReference type="ARBA" id="ARBA00023229"/>
    </source>
</evidence>
<dbReference type="HAMAP" id="MF_00354">
    <property type="entry name" value="Idi_2"/>
    <property type="match status" value="1"/>
</dbReference>
<dbReference type="GO" id="GO:0010181">
    <property type="term" value="F:FMN binding"/>
    <property type="evidence" value="ECO:0007669"/>
    <property type="project" value="UniProtKB-UniRule"/>
</dbReference>
<feature type="binding site" evidence="11">
    <location>
        <begin position="307"/>
        <end position="308"/>
    </location>
    <ligand>
        <name>FMN</name>
        <dbReference type="ChEBI" id="CHEBI:58210"/>
    </ligand>
</feature>
<feature type="binding site" evidence="11">
    <location>
        <position position="208"/>
    </location>
    <ligand>
        <name>FMN</name>
        <dbReference type="ChEBI" id="CHEBI:58210"/>
    </ligand>
</feature>
<dbReference type="PANTHER" id="PTHR43665">
    <property type="entry name" value="ISOPENTENYL-DIPHOSPHATE DELTA-ISOMERASE"/>
    <property type="match status" value="1"/>
</dbReference>
<evidence type="ECO:0000256" key="5">
    <source>
        <dbReference type="ARBA" id="ARBA00022723"/>
    </source>
</evidence>
<evidence type="ECO:0000256" key="4">
    <source>
        <dbReference type="ARBA" id="ARBA00022643"/>
    </source>
</evidence>
<evidence type="ECO:0000256" key="9">
    <source>
        <dbReference type="ARBA" id="ARBA00023235"/>
    </source>
</evidence>
<gene>
    <name evidence="11" type="primary">fni</name>
    <name evidence="14" type="ORF">AXF14_08820</name>
</gene>
<feature type="binding site" evidence="11">
    <location>
        <position position="177"/>
    </location>
    <ligand>
        <name>Mg(2+)</name>
        <dbReference type="ChEBI" id="CHEBI:18420"/>
    </ligand>
</feature>
<evidence type="ECO:0000313" key="15">
    <source>
        <dbReference type="Proteomes" id="UP000065220"/>
    </source>
</evidence>
<dbReference type="OrthoDB" id="9795032at2"/>
<feature type="binding site" evidence="11">
    <location>
        <begin position="286"/>
        <end position="288"/>
    </location>
    <ligand>
        <name>FMN</name>
        <dbReference type="ChEBI" id="CHEBI:58210"/>
    </ligand>
</feature>
<comment type="similarity">
    <text evidence="11">Belongs to the IPP isomerase type 2 family.</text>
</comment>
<name>A0A0X8JF35_ACTRD</name>
<feature type="binding site" evidence="11">
    <location>
        <position position="146"/>
    </location>
    <ligand>
        <name>FMN</name>
        <dbReference type="ChEBI" id="CHEBI:58210"/>
    </ligand>
</feature>
<dbReference type="RefSeq" id="WP_067942589.1">
    <property type="nucleotide sequence ID" value="NZ_CP014228.1"/>
</dbReference>
<feature type="binding site" evidence="11">
    <location>
        <position position="176"/>
    </location>
    <ligand>
        <name>substrate</name>
    </ligand>
</feature>
<keyword evidence="5 11" id="KW-0479">Metal-binding</keyword>
<evidence type="ECO:0000256" key="6">
    <source>
        <dbReference type="ARBA" id="ARBA00022842"/>
    </source>
</evidence>
<feature type="region of interest" description="Disordered" evidence="12">
    <location>
        <begin position="1"/>
        <end position="29"/>
    </location>
</feature>
<keyword evidence="6 11" id="KW-0460">Magnesium</keyword>
<comment type="cofactor">
    <cofactor evidence="11">
        <name>Mg(2+)</name>
        <dbReference type="ChEBI" id="CHEBI:18420"/>
    </cofactor>
</comment>
<dbReference type="Pfam" id="PF01070">
    <property type="entry name" value="FMN_dh"/>
    <property type="match status" value="1"/>
</dbReference>
<sequence>MSEQPIAARPSETAGADQQPQPGVAQHAHRKDEHVALAVSLHDPERRTGYDDVAFMHHALPGTSIDAVDTRTEVLGTTWGLPLYINAMTGGTPKTAAINADLARAAAGAGIVIATGSQHVALRDPELAETFSVIRRNAPDAFVLANVGPTVSPELARRAVEMLDANALQIHLNVAQEVVMPEGDRDFSSWSDAVAAIVEAVDVPVVVKEVGFGLSRRTVDEVIGLGVSAVDVAGNGGTDFVAIENSRRPGMEYSYLTGWGQSAVLCLLESAAGPDAVDVPVLASGGVRTPLDVVRALSLGARAAGASGHFLRTLVGGGPEALEAELDSWTSQLRSLMALVGASDVPGLQRTDVLVTGQTAERARLLGIDLERLARRSRG</sequence>
<evidence type="ECO:0000259" key="13">
    <source>
        <dbReference type="Pfam" id="PF01070"/>
    </source>
</evidence>
<keyword evidence="15" id="KW-1185">Reference proteome</keyword>
<dbReference type="PIRSF" id="PIRSF003314">
    <property type="entry name" value="IPP_isomerase"/>
    <property type="match status" value="1"/>
</dbReference>
<keyword evidence="2 11" id="KW-0963">Cytoplasm</keyword>